<evidence type="ECO:0000313" key="2">
    <source>
        <dbReference type="Proteomes" id="UP001604336"/>
    </source>
</evidence>
<dbReference type="EMBL" id="JBFOLK010000013">
    <property type="protein sequence ID" value="KAL2466335.1"/>
    <property type="molecule type" value="Genomic_DNA"/>
</dbReference>
<comment type="caution">
    <text evidence="1">The sequence shown here is derived from an EMBL/GenBank/DDBJ whole genome shotgun (WGS) entry which is preliminary data.</text>
</comment>
<accession>A0ABD1PQY6</accession>
<sequence>MEVDHPWTPMSESLYGFTWDIINPREKITLTVEVGKEPLIARNFMEFLIIDRRSAYNGLGCPALKQLMAVTSIHHLAMKFLTSAGVATIKENQELARECYLNALRNEALRAPIADIVMMTETSTNAGVENEMELSHMEHESKPGVEDNLFLSGTDQLADLTAMYALTFRSNKDYN</sequence>
<dbReference type="AlphaFoldDB" id="A0ABD1PQY6"/>
<proteinExistence type="predicted"/>
<organism evidence="1 2">
    <name type="scientific">Abeliophyllum distichum</name>
    <dbReference type="NCBI Taxonomy" id="126358"/>
    <lineage>
        <taxon>Eukaryota</taxon>
        <taxon>Viridiplantae</taxon>
        <taxon>Streptophyta</taxon>
        <taxon>Embryophyta</taxon>
        <taxon>Tracheophyta</taxon>
        <taxon>Spermatophyta</taxon>
        <taxon>Magnoliopsida</taxon>
        <taxon>eudicotyledons</taxon>
        <taxon>Gunneridae</taxon>
        <taxon>Pentapetalae</taxon>
        <taxon>asterids</taxon>
        <taxon>lamiids</taxon>
        <taxon>Lamiales</taxon>
        <taxon>Oleaceae</taxon>
        <taxon>Forsythieae</taxon>
        <taxon>Abeliophyllum</taxon>
    </lineage>
</organism>
<dbReference type="Proteomes" id="UP001604336">
    <property type="component" value="Unassembled WGS sequence"/>
</dbReference>
<protein>
    <submittedName>
        <fullName evidence="1">Uncharacterized protein</fullName>
    </submittedName>
</protein>
<evidence type="ECO:0000313" key="1">
    <source>
        <dbReference type="EMBL" id="KAL2466335.1"/>
    </source>
</evidence>
<name>A0ABD1PQY6_9LAMI</name>
<keyword evidence="2" id="KW-1185">Reference proteome</keyword>
<gene>
    <name evidence="1" type="ORF">Adt_42186</name>
</gene>
<reference evidence="2" key="1">
    <citation type="submission" date="2024-07" db="EMBL/GenBank/DDBJ databases">
        <title>Two chromosome-level genome assemblies of Korean endemic species Abeliophyllum distichum and Forsythia ovata (Oleaceae).</title>
        <authorList>
            <person name="Jang H."/>
        </authorList>
    </citation>
    <scope>NUCLEOTIDE SEQUENCE [LARGE SCALE GENOMIC DNA]</scope>
</reference>